<gene>
    <name evidence="9" type="ORF">ACAT0790_LOCUS9184</name>
</gene>
<organism evidence="9">
    <name type="scientific">Alexandrium catenella</name>
    <name type="common">Red tide dinoflagellate</name>
    <name type="synonym">Gonyaulax catenella</name>
    <dbReference type="NCBI Taxonomy" id="2925"/>
    <lineage>
        <taxon>Eukaryota</taxon>
        <taxon>Sar</taxon>
        <taxon>Alveolata</taxon>
        <taxon>Dinophyceae</taxon>
        <taxon>Gonyaulacales</taxon>
        <taxon>Pyrocystaceae</taxon>
        <taxon>Alexandrium</taxon>
    </lineage>
</organism>
<name>A0A7S1LHQ6_ALECA</name>
<dbReference type="GO" id="GO:0005874">
    <property type="term" value="C:microtubule"/>
    <property type="evidence" value="ECO:0007669"/>
    <property type="project" value="UniProtKB-KW"/>
</dbReference>
<feature type="region of interest" description="Disordered" evidence="8">
    <location>
        <begin position="1"/>
        <end position="28"/>
    </location>
</feature>
<dbReference type="Pfam" id="PF06705">
    <property type="entry name" value="SF-assemblin"/>
    <property type="match status" value="1"/>
</dbReference>
<keyword evidence="4" id="KW-0493">Microtubule</keyword>
<keyword evidence="5 7" id="KW-0175">Coiled coil</keyword>
<evidence type="ECO:0000256" key="5">
    <source>
        <dbReference type="ARBA" id="ARBA00023054"/>
    </source>
</evidence>
<evidence type="ECO:0000256" key="3">
    <source>
        <dbReference type="ARBA" id="ARBA00022490"/>
    </source>
</evidence>
<evidence type="ECO:0000256" key="8">
    <source>
        <dbReference type="SAM" id="MobiDB-lite"/>
    </source>
</evidence>
<dbReference type="PANTHER" id="PTHR40412:SF1">
    <property type="entry name" value="SF-ASSEMBLIN"/>
    <property type="match status" value="1"/>
</dbReference>
<dbReference type="InterPro" id="IPR008374">
    <property type="entry name" value="SF_assemblin/giardin_b"/>
</dbReference>
<protein>
    <submittedName>
        <fullName evidence="9">Uncharacterized protein</fullName>
    </submittedName>
</protein>
<evidence type="ECO:0000256" key="2">
    <source>
        <dbReference type="ARBA" id="ARBA00005678"/>
    </source>
</evidence>
<keyword evidence="6" id="KW-0206">Cytoskeleton</keyword>
<comment type="subcellular location">
    <subcellularLocation>
        <location evidence="1">Cytoplasm</location>
        <location evidence="1">Cytoskeleton</location>
    </subcellularLocation>
</comment>
<comment type="similarity">
    <text evidence="2">Belongs to the SF-assemblin family.</text>
</comment>
<evidence type="ECO:0000256" key="7">
    <source>
        <dbReference type="SAM" id="Coils"/>
    </source>
</evidence>
<evidence type="ECO:0000313" key="9">
    <source>
        <dbReference type="EMBL" id="CAD9104700.1"/>
    </source>
</evidence>
<accession>A0A7S1LHQ6</accession>
<evidence type="ECO:0000256" key="4">
    <source>
        <dbReference type="ARBA" id="ARBA00022701"/>
    </source>
</evidence>
<sequence length="281" mass="32453">MSTFVPRTRSRTKARPSSPRSQKLQQLAGEVGKMNSVYEEVNRNRELHQKRLTEMLEETVRSIKQAHSHMQQKAKHVRESSKSYTAKFEHDLGILKEALHRDLDEAAAQMEEAIDALNLRMGAAEEALREQHERRVAHTEATLGPIRDKAAHLAGVLKEERRARQQREQEQEKMVMDEAEAFLRLLDQEKFSREQQLMELARWAEPEQQRLAKQQAHLERDTRGQVEDIRRAHQAMSKERIENQHQIIECIAGFVHKYRVHLDGSSGFHELEAALAAAPAA</sequence>
<dbReference type="AlphaFoldDB" id="A0A7S1LHQ6"/>
<feature type="coiled-coil region" evidence="7">
    <location>
        <begin position="96"/>
        <end position="173"/>
    </location>
</feature>
<evidence type="ECO:0000256" key="1">
    <source>
        <dbReference type="ARBA" id="ARBA00004245"/>
    </source>
</evidence>
<dbReference type="PANTHER" id="PTHR40412">
    <property type="entry name" value="SF-ASSEMBLIN"/>
    <property type="match status" value="1"/>
</dbReference>
<dbReference type="EMBL" id="HBGE01015512">
    <property type="protein sequence ID" value="CAD9104700.1"/>
    <property type="molecule type" value="Transcribed_RNA"/>
</dbReference>
<reference evidence="9" key="1">
    <citation type="submission" date="2021-01" db="EMBL/GenBank/DDBJ databases">
        <authorList>
            <person name="Corre E."/>
            <person name="Pelletier E."/>
            <person name="Niang G."/>
            <person name="Scheremetjew M."/>
            <person name="Finn R."/>
            <person name="Kale V."/>
            <person name="Holt S."/>
            <person name="Cochrane G."/>
            <person name="Meng A."/>
            <person name="Brown T."/>
            <person name="Cohen L."/>
        </authorList>
    </citation>
    <scope>NUCLEOTIDE SEQUENCE</scope>
    <source>
        <strain evidence="9">OF101</strain>
    </source>
</reference>
<proteinExistence type="inferred from homology"/>
<keyword evidence="3" id="KW-0963">Cytoplasm</keyword>
<evidence type="ECO:0000256" key="6">
    <source>
        <dbReference type="ARBA" id="ARBA00023212"/>
    </source>
</evidence>
<dbReference type="GO" id="GO:0005200">
    <property type="term" value="F:structural constituent of cytoskeleton"/>
    <property type="evidence" value="ECO:0007669"/>
    <property type="project" value="InterPro"/>
</dbReference>